<feature type="region of interest" description="Disordered" evidence="1">
    <location>
        <begin position="252"/>
        <end position="278"/>
    </location>
</feature>
<keyword evidence="2" id="KW-0472">Membrane</keyword>
<feature type="region of interest" description="Disordered" evidence="1">
    <location>
        <begin position="116"/>
        <end position="141"/>
    </location>
</feature>
<evidence type="ECO:0000256" key="2">
    <source>
        <dbReference type="SAM" id="Phobius"/>
    </source>
</evidence>
<evidence type="ECO:0008006" key="4">
    <source>
        <dbReference type="Google" id="ProtNLM"/>
    </source>
</evidence>
<dbReference type="EMBL" id="GDKF01008643">
    <property type="protein sequence ID" value="JAT69979.1"/>
    <property type="molecule type" value="Transcribed_RNA"/>
</dbReference>
<feature type="transmembrane region" description="Helical" evidence="2">
    <location>
        <begin position="293"/>
        <end position="314"/>
    </location>
</feature>
<gene>
    <name evidence="3" type="ORF">g.13418</name>
</gene>
<proteinExistence type="predicted"/>
<sequence>MQRNPHHDARRMHMLSVNSIDYRVRFLKVPQRDAMVLLRTTVTMGGVARCPYPLVAPMQRQGLRQSTQLTRPRTTRNGTRTSIKFTLCRSTQDPVSELSDEELEKQLEKFMQEQAAKEGGLAQAPSAATSTGPPVQEKVPKKTAAQFCQDIVDVLRRLKKERDMSLTEVRLTVAVEDPRARERRLMGMEDSSGVSREELAAALVEISEGKVPSDFRVLQELHREMTTWPGLDEDATPGKVTTEDLRPQMTPAAEEAAAAWRTSPSPRPPVGRGTSQEAAGPLDLLPDWVGYSALYLVSIAPVLIAVAAIAILFYSSLR</sequence>
<evidence type="ECO:0000256" key="1">
    <source>
        <dbReference type="SAM" id="MobiDB-lite"/>
    </source>
</evidence>
<dbReference type="AlphaFoldDB" id="A0A1D1ZSS4"/>
<evidence type="ECO:0000313" key="3">
    <source>
        <dbReference type="EMBL" id="JAT69979.1"/>
    </source>
</evidence>
<keyword evidence="2" id="KW-1133">Transmembrane helix</keyword>
<protein>
    <recommendedName>
        <fullName evidence="4">Ycf3-interacting protein 1, chloroplastic</fullName>
    </recommendedName>
</protein>
<accession>A0A1D1ZSS4</accession>
<organism evidence="3">
    <name type="scientific">Auxenochlorella protothecoides</name>
    <name type="common">Green microalga</name>
    <name type="synonym">Chlorella protothecoides</name>
    <dbReference type="NCBI Taxonomy" id="3075"/>
    <lineage>
        <taxon>Eukaryota</taxon>
        <taxon>Viridiplantae</taxon>
        <taxon>Chlorophyta</taxon>
        <taxon>core chlorophytes</taxon>
        <taxon>Trebouxiophyceae</taxon>
        <taxon>Chlorellales</taxon>
        <taxon>Chlorellaceae</taxon>
        <taxon>Auxenochlorella</taxon>
    </lineage>
</organism>
<name>A0A1D1ZSS4_AUXPR</name>
<keyword evidence="2" id="KW-0812">Transmembrane</keyword>
<reference evidence="3" key="1">
    <citation type="submission" date="2015-08" db="EMBL/GenBank/DDBJ databases">
        <authorList>
            <person name="Babu N.S."/>
            <person name="Beckwith C.J."/>
            <person name="Beseler K.G."/>
            <person name="Brison A."/>
            <person name="Carone J.V."/>
            <person name="Caskin T.P."/>
            <person name="Diamond M."/>
            <person name="Durham M.E."/>
            <person name="Foxe J.M."/>
            <person name="Go M."/>
            <person name="Henderson B.A."/>
            <person name="Jones I.B."/>
            <person name="McGettigan J.A."/>
            <person name="Micheletti S.J."/>
            <person name="Nasrallah M.E."/>
            <person name="Ortiz D."/>
            <person name="Piller C.R."/>
            <person name="Privatt S.R."/>
            <person name="Schneider S.L."/>
            <person name="Sharp S."/>
            <person name="Smith T.C."/>
            <person name="Stanton J.D."/>
            <person name="Ullery H.E."/>
            <person name="Wilson R.J."/>
            <person name="Serrano M.G."/>
            <person name="Buck G."/>
            <person name="Lee V."/>
            <person name="Wang Y."/>
            <person name="Carvalho R."/>
            <person name="Voegtly L."/>
            <person name="Shi R."/>
            <person name="Duckworth R."/>
            <person name="Johnson A."/>
            <person name="Loviza R."/>
            <person name="Walstead R."/>
            <person name="Shah Z."/>
            <person name="Kiflezghi M."/>
            <person name="Wade K."/>
            <person name="Ball S.L."/>
            <person name="Bradley K.W."/>
            <person name="Asai D.J."/>
            <person name="Bowman C.A."/>
            <person name="Russell D.A."/>
            <person name="Pope W.H."/>
            <person name="Jacobs-Sera D."/>
            <person name="Hendrix R.W."/>
            <person name="Hatfull G.F."/>
        </authorList>
    </citation>
    <scope>NUCLEOTIDE SEQUENCE</scope>
</reference>